<comment type="caution">
    <text evidence="3">The sequence shown here is derived from an EMBL/GenBank/DDBJ whole genome shotgun (WGS) entry which is preliminary data.</text>
</comment>
<feature type="compositionally biased region" description="Basic and acidic residues" evidence="1">
    <location>
        <begin position="101"/>
        <end position="113"/>
    </location>
</feature>
<keyword evidence="2" id="KW-1133">Transmembrane helix</keyword>
<organism evidence="3 4">
    <name type="scientific">Sinosporangium siamense</name>
    <dbReference type="NCBI Taxonomy" id="1367973"/>
    <lineage>
        <taxon>Bacteria</taxon>
        <taxon>Bacillati</taxon>
        <taxon>Actinomycetota</taxon>
        <taxon>Actinomycetes</taxon>
        <taxon>Streptosporangiales</taxon>
        <taxon>Streptosporangiaceae</taxon>
        <taxon>Sinosporangium</taxon>
    </lineage>
</organism>
<dbReference type="AlphaFoldDB" id="A0A919VF86"/>
<keyword evidence="2" id="KW-0472">Membrane</keyword>
<evidence type="ECO:0000313" key="4">
    <source>
        <dbReference type="Proteomes" id="UP000606172"/>
    </source>
</evidence>
<evidence type="ECO:0000256" key="1">
    <source>
        <dbReference type="SAM" id="MobiDB-lite"/>
    </source>
</evidence>
<keyword evidence="4" id="KW-1185">Reference proteome</keyword>
<feature type="transmembrane region" description="Helical" evidence="2">
    <location>
        <begin position="27"/>
        <end position="45"/>
    </location>
</feature>
<evidence type="ECO:0000256" key="2">
    <source>
        <dbReference type="SAM" id="Phobius"/>
    </source>
</evidence>
<accession>A0A919VF86</accession>
<evidence type="ECO:0000313" key="3">
    <source>
        <dbReference type="EMBL" id="GII95884.1"/>
    </source>
</evidence>
<dbReference type="Proteomes" id="UP000606172">
    <property type="component" value="Unassembled WGS sequence"/>
</dbReference>
<protein>
    <submittedName>
        <fullName evidence="3">Uncharacterized protein</fullName>
    </submittedName>
</protein>
<feature type="transmembrane region" description="Helical" evidence="2">
    <location>
        <begin position="65"/>
        <end position="87"/>
    </location>
</feature>
<proteinExistence type="predicted"/>
<feature type="region of interest" description="Disordered" evidence="1">
    <location>
        <begin position="93"/>
        <end position="113"/>
    </location>
</feature>
<dbReference type="EMBL" id="BOOW01000039">
    <property type="protein sequence ID" value="GII95884.1"/>
    <property type="molecule type" value="Genomic_DNA"/>
</dbReference>
<gene>
    <name evidence="3" type="ORF">Ssi02_61150</name>
</gene>
<dbReference type="RefSeq" id="WP_204030920.1">
    <property type="nucleotide sequence ID" value="NZ_BOOW01000039.1"/>
</dbReference>
<name>A0A919VF86_9ACTN</name>
<keyword evidence="2" id="KW-0812">Transmembrane</keyword>
<sequence>MRAFYTDRRKTLEWACRRPPSWASKTITGLTVAAAAATLIGAPALPCTDEQGGRLRDEARVFACLGLWFAFGTNALIIGATFAAFSYRYAGQRSGLQTRGEGPRGRAARPERA</sequence>
<reference evidence="3" key="1">
    <citation type="submission" date="2021-01" db="EMBL/GenBank/DDBJ databases">
        <title>Whole genome shotgun sequence of Sinosporangium siamense NBRC 109515.</title>
        <authorList>
            <person name="Komaki H."/>
            <person name="Tamura T."/>
        </authorList>
    </citation>
    <scope>NUCLEOTIDE SEQUENCE</scope>
    <source>
        <strain evidence="3">NBRC 109515</strain>
    </source>
</reference>